<keyword evidence="3" id="KW-1185">Reference proteome</keyword>
<sequence length="76" mass="8158">MPSTGKHRKKTSSNKKAAIWPPELDDKAPYNQGHPGQAQREPGSESHKTTVAVSIILNLRGPPIPDRSDAASGMTN</sequence>
<evidence type="ECO:0000256" key="1">
    <source>
        <dbReference type="SAM" id="MobiDB-lite"/>
    </source>
</evidence>
<accession>A0ABY1NFV2</accession>
<evidence type="ECO:0000313" key="3">
    <source>
        <dbReference type="Proteomes" id="UP001157914"/>
    </source>
</evidence>
<evidence type="ECO:0000313" key="2">
    <source>
        <dbReference type="EMBL" id="SMP08018.1"/>
    </source>
</evidence>
<feature type="region of interest" description="Disordered" evidence="1">
    <location>
        <begin position="1"/>
        <end position="50"/>
    </location>
</feature>
<dbReference type="EMBL" id="FXTT01000001">
    <property type="protein sequence ID" value="SMP08018.1"/>
    <property type="molecule type" value="Genomic_DNA"/>
</dbReference>
<evidence type="ECO:0008006" key="4">
    <source>
        <dbReference type="Google" id="ProtNLM"/>
    </source>
</evidence>
<name>A0ABY1NFV2_9HYPH</name>
<organism evidence="2 3">
    <name type="scientific">Roseibium denhamense</name>
    <dbReference type="NCBI Taxonomy" id="76305"/>
    <lineage>
        <taxon>Bacteria</taxon>
        <taxon>Pseudomonadati</taxon>
        <taxon>Pseudomonadota</taxon>
        <taxon>Alphaproteobacteria</taxon>
        <taxon>Hyphomicrobiales</taxon>
        <taxon>Stappiaceae</taxon>
        <taxon>Roseibium</taxon>
    </lineage>
</organism>
<proteinExistence type="predicted"/>
<feature type="compositionally biased region" description="Basic residues" evidence="1">
    <location>
        <begin position="1"/>
        <end position="13"/>
    </location>
</feature>
<protein>
    <recommendedName>
        <fullName evidence="4">Transposase</fullName>
    </recommendedName>
</protein>
<reference evidence="2 3" key="1">
    <citation type="submission" date="2017-05" db="EMBL/GenBank/DDBJ databases">
        <authorList>
            <person name="Varghese N."/>
            <person name="Submissions S."/>
        </authorList>
    </citation>
    <scope>NUCLEOTIDE SEQUENCE [LARGE SCALE GENOMIC DNA]</scope>
    <source>
        <strain evidence="2 3">DSM 15949</strain>
    </source>
</reference>
<comment type="caution">
    <text evidence="2">The sequence shown here is derived from an EMBL/GenBank/DDBJ whole genome shotgun (WGS) entry which is preliminary data.</text>
</comment>
<dbReference type="Proteomes" id="UP001157914">
    <property type="component" value="Unassembled WGS sequence"/>
</dbReference>
<gene>
    <name evidence="2" type="ORF">SAMN06265374_0921</name>
</gene>